<comment type="caution">
    <text evidence="1">The sequence shown here is derived from an EMBL/GenBank/DDBJ whole genome shotgun (WGS) entry which is preliminary data.</text>
</comment>
<name>U2J3H4_9STRE</name>
<evidence type="ECO:0000313" key="1">
    <source>
        <dbReference type="EMBL" id="ERJ74325.1"/>
    </source>
</evidence>
<sequence length="46" mass="5186">MGKAITKKNQVLFKKSKPEPGKSDGFSLWSAYCQLCLISKDSDFIF</sequence>
<dbReference type="Proteomes" id="UP000016617">
    <property type="component" value="Unassembled WGS sequence"/>
</dbReference>
<dbReference type="HOGENOM" id="CLU_3189764_0_0_9"/>
<gene>
    <name evidence="1" type="ORF">HMPREF1557_01726</name>
</gene>
<evidence type="ECO:0000313" key="2">
    <source>
        <dbReference type="Proteomes" id="UP000016617"/>
    </source>
</evidence>
<protein>
    <submittedName>
        <fullName evidence="1">Uncharacterized protein</fullName>
    </submittedName>
</protein>
<proteinExistence type="predicted"/>
<dbReference type="AlphaFoldDB" id="U2J3H4"/>
<accession>U2J3H4</accession>
<dbReference type="EMBL" id="AWVA01000103">
    <property type="protein sequence ID" value="ERJ74325.1"/>
    <property type="molecule type" value="Genomic_DNA"/>
</dbReference>
<reference evidence="1 2" key="1">
    <citation type="submission" date="2013-06" db="EMBL/GenBank/DDBJ databases">
        <authorList>
            <person name="Weinstock G."/>
            <person name="Sodergren E."/>
            <person name="Lobos E.A."/>
            <person name="Fulton L."/>
            <person name="Fulton R."/>
            <person name="Courtney L."/>
            <person name="Fronick C."/>
            <person name="O'Laughlin M."/>
            <person name="Godfrey J."/>
            <person name="Wilson R.M."/>
            <person name="Miner T."/>
            <person name="Farmer C."/>
            <person name="Delehaunty K."/>
            <person name="Cordes M."/>
            <person name="Minx P."/>
            <person name="Tomlinson C."/>
            <person name="Chen J."/>
            <person name="Wollam A."/>
            <person name="Pepin K.H."/>
            <person name="Bhonagiri V."/>
            <person name="Zhang X."/>
            <person name="Warren W."/>
            <person name="Mitreva M."/>
            <person name="Mardis E.R."/>
            <person name="Wilson R.K."/>
        </authorList>
    </citation>
    <scope>NUCLEOTIDE SEQUENCE [LARGE SCALE GENOMIC DNA]</scope>
    <source>
        <strain evidence="1 2">W1703</strain>
    </source>
</reference>
<organism evidence="1 2">
    <name type="scientific">Streptococcus sobrinus W1703</name>
    <dbReference type="NCBI Taxonomy" id="1227275"/>
    <lineage>
        <taxon>Bacteria</taxon>
        <taxon>Bacillati</taxon>
        <taxon>Bacillota</taxon>
        <taxon>Bacilli</taxon>
        <taxon>Lactobacillales</taxon>
        <taxon>Streptococcaceae</taxon>
        <taxon>Streptococcus</taxon>
    </lineage>
</organism>